<accession>A0A9D9NG74</accession>
<evidence type="ECO:0000256" key="3">
    <source>
        <dbReference type="ARBA" id="ARBA00012856"/>
    </source>
</evidence>
<evidence type="ECO:0000313" key="11">
    <source>
        <dbReference type="EMBL" id="MBO8472010.1"/>
    </source>
</evidence>
<dbReference type="FunFam" id="3.40.430.10:FF:000001">
    <property type="entry name" value="Dihydrofolate reductase"/>
    <property type="match status" value="1"/>
</dbReference>
<keyword evidence="6 8" id="KW-0560">Oxidoreductase</keyword>
<keyword evidence="4 8" id="KW-0554">One-carbon metabolism</keyword>
<proteinExistence type="inferred from homology"/>
<dbReference type="CDD" id="cd00209">
    <property type="entry name" value="DHFR"/>
    <property type="match status" value="1"/>
</dbReference>
<dbReference type="Pfam" id="PF00186">
    <property type="entry name" value="DHFR_1"/>
    <property type="match status" value="1"/>
</dbReference>
<dbReference type="InterPro" id="IPR024072">
    <property type="entry name" value="DHFR-like_dom_sf"/>
</dbReference>
<keyword evidence="5 8" id="KW-0521">NADP</keyword>
<evidence type="ECO:0000259" key="10">
    <source>
        <dbReference type="PROSITE" id="PS51330"/>
    </source>
</evidence>
<evidence type="ECO:0000256" key="1">
    <source>
        <dbReference type="ARBA" id="ARBA00004903"/>
    </source>
</evidence>
<dbReference type="InterPro" id="IPR012259">
    <property type="entry name" value="DHFR"/>
</dbReference>
<dbReference type="PROSITE" id="PS00075">
    <property type="entry name" value="DHFR_1"/>
    <property type="match status" value="1"/>
</dbReference>
<feature type="domain" description="DHFR" evidence="10">
    <location>
        <begin position="7"/>
        <end position="172"/>
    </location>
</feature>
<organism evidence="11 12">
    <name type="scientific">Candidatus Merdivivens pullicola</name>
    <dbReference type="NCBI Taxonomy" id="2840872"/>
    <lineage>
        <taxon>Bacteria</taxon>
        <taxon>Pseudomonadati</taxon>
        <taxon>Bacteroidota</taxon>
        <taxon>Bacteroidia</taxon>
        <taxon>Bacteroidales</taxon>
        <taxon>Muribaculaceae</taxon>
        <taxon>Muribaculaceae incertae sedis</taxon>
        <taxon>Candidatus Merdivivens</taxon>
    </lineage>
</organism>
<reference evidence="11" key="2">
    <citation type="journal article" date="2021" name="PeerJ">
        <title>Extensive microbial diversity within the chicken gut microbiome revealed by metagenomics and culture.</title>
        <authorList>
            <person name="Gilroy R."/>
            <person name="Ravi A."/>
            <person name="Getino M."/>
            <person name="Pursley I."/>
            <person name="Horton D.L."/>
            <person name="Alikhan N.F."/>
            <person name="Baker D."/>
            <person name="Gharbi K."/>
            <person name="Hall N."/>
            <person name="Watson M."/>
            <person name="Adriaenssens E.M."/>
            <person name="Foster-Nyarko E."/>
            <person name="Jarju S."/>
            <person name="Secka A."/>
            <person name="Antonio M."/>
            <person name="Oren A."/>
            <person name="Chaudhuri R.R."/>
            <person name="La Ragione R."/>
            <person name="Hildebrand F."/>
            <person name="Pallen M.J."/>
        </authorList>
    </citation>
    <scope>NUCLEOTIDE SEQUENCE</scope>
    <source>
        <strain evidence="11">B1-8020</strain>
    </source>
</reference>
<dbReference type="EMBL" id="JADIMA010000001">
    <property type="protein sequence ID" value="MBO8472010.1"/>
    <property type="molecule type" value="Genomic_DNA"/>
</dbReference>
<evidence type="ECO:0000256" key="9">
    <source>
        <dbReference type="RuleBase" id="RU004474"/>
    </source>
</evidence>
<evidence type="ECO:0000256" key="7">
    <source>
        <dbReference type="ARBA" id="ARBA00025067"/>
    </source>
</evidence>
<evidence type="ECO:0000256" key="8">
    <source>
        <dbReference type="PIRNR" id="PIRNR000194"/>
    </source>
</evidence>
<dbReference type="InterPro" id="IPR017925">
    <property type="entry name" value="DHFR_CS"/>
</dbReference>
<dbReference type="GO" id="GO:0004146">
    <property type="term" value="F:dihydrofolate reductase activity"/>
    <property type="evidence" value="ECO:0007669"/>
    <property type="project" value="UniProtKB-EC"/>
</dbReference>
<reference evidence="11" key="1">
    <citation type="submission" date="2020-10" db="EMBL/GenBank/DDBJ databases">
        <authorList>
            <person name="Gilroy R."/>
        </authorList>
    </citation>
    <scope>NUCLEOTIDE SEQUENCE</scope>
    <source>
        <strain evidence="11">B1-8020</strain>
    </source>
</reference>
<evidence type="ECO:0000256" key="5">
    <source>
        <dbReference type="ARBA" id="ARBA00022857"/>
    </source>
</evidence>
<dbReference type="Gene3D" id="3.40.430.10">
    <property type="entry name" value="Dihydrofolate Reductase, subunit A"/>
    <property type="match status" value="1"/>
</dbReference>
<comment type="pathway">
    <text evidence="1 8">Cofactor biosynthesis; tetrahydrofolate biosynthesis; 5,6,7,8-tetrahydrofolate from 7,8-dihydrofolate: step 1/1.</text>
</comment>
<comment type="caution">
    <text evidence="11">The sequence shown here is derived from an EMBL/GenBank/DDBJ whole genome shotgun (WGS) entry which is preliminary data.</text>
</comment>
<dbReference type="GO" id="GO:0006730">
    <property type="term" value="P:one-carbon metabolic process"/>
    <property type="evidence" value="ECO:0007669"/>
    <property type="project" value="UniProtKB-KW"/>
</dbReference>
<dbReference type="PANTHER" id="PTHR48069">
    <property type="entry name" value="DIHYDROFOLATE REDUCTASE"/>
    <property type="match status" value="1"/>
</dbReference>
<dbReference type="EC" id="1.5.1.3" evidence="3 8"/>
<comment type="similarity">
    <text evidence="2 8 9">Belongs to the dihydrofolate reductase family.</text>
</comment>
<dbReference type="SUPFAM" id="SSF53597">
    <property type="entry name" value="Dihydrofolate reductase-like"/>
    <property type="match status" value="1"/>
</dbReference>
<dbReference type="GO" id="GO:0070401">
    <property type="term" value="F:NADP+ binding"/>
    <property type="evidence" value="ECO:0007669"/>
    <property type="project" value="UniProtKB-ARBA"/>
</dbReference>
<dbReference type="GO" id="GO:0046452">
    <property type="term" value="P:dihydrofolate metabolic process"/>
    <property type="evidence" value="ECO:0007669"/>
    <property type="project" value="TreeGrafter"/>
</dbReference>
<evidence type="ECO:0000256" key="2">
    <source>
        <dbReference type="ARBA" id="ARBA00009539"/>
    </source>
</evidence>
<dbReference type="PROSITE" id="PS51330">
    <property type="entry name" value="DHFR_2"/>
    <property type="match status" value="1"/>
</dbReference>
<dbReference type="PIRSF" id="PIRSF000194">
    <property type="entry name" value="DHFR"/>
    <property type="match status" value="1"/>
</dbReference>
<dbReference type="PRINTS" id="PR00070">
    <property type="entry name" value="DHFR"/>
</dbReference>
<gene>
    <name evidence="11" type="ORF">IAB81_00045</name>
</gene>
<name>A0A9D9NG74_9BACT</name>
<sequence length="175" mass="19480">MPYRTLKVNIIVAAADNLAIGRGNDMPWHLSEDLKYFKKTTSGHTVIMGRRTFESIGRPLPKRRNIVISRDPSAGGLTGVDGIECVSSLVEALEKCIQDAEKEVFIIGGGSVYAQAMKYADMIYLTHVHAEINDADTYFPEFASEEWKILSSSPEMKDEESGLIFNFEVFGRVCP</sequence>
<dbReference type="InterPro" id="IPR001796">
    <property type="entry name" value="DHFR_dom"/>
</dbReference>
<dbReference type="GO" id="GO:0046655">
    <property type="term" value="P:folic acid metabolic process"/>
    <property type="evidence" value="ECO:0007669"/>
    <property type="project" value="TreeGrafter"/>
</dbReference>
<comment type="catalytic activity">
    <reaction evidence="8">
        <text>(6S)-5,6,7,8-tetrahydrofolate + NADP(+) = 7,8-dihydrofolate + NADPH + H(+)</text>
        <dbReference type="Rhea" id="RHEA:15009"/>
        <dbReference type="ChEBI" id="CHEBI:15378"/>
        <dbReference type="ChEBI" id="CHEBI:57451"/>
        <dbReference type="ChEBI" id="CHEBI:57453"/>
        <dbReference type="ChEBI" id="CHEBI:57783"/>
        <dbReference type="ChEBI" id="CHEBI:58349"/>
        <dbReference type="EC" id="1.5.1.3"/>
    </reaction>
</comment>
<comment type="function">
    <text evidence="7 8">Key enzyme in folate metabolism. Catalyzes an essential reaction for de novo glycine and purine synthesis, and for DNA precursor synthesis.</text>
</comment>
<dbReference type="AlphaFoldDB" id="A0A9D9NG74"/>
<dbReference type="GO" id="GO:0046654">
    <property type="term" value="P:tetrahydrofolate biosynthetic process"/>
    <property type="evidence" value="ECO:0007669"/>
    <property type="project" value="InterPro"/>
</dbReference>
<evidence type="ECO:0000256" key="6">
    <source>
        <dbReference type="ARBA" id="ARBA00023002"/>
    </source>
</evidence>
<evidence type="ECO:0000256" key="4">
    <source>
        <dbReference type="ARBA" id="ARBA00022563"/>
    </source>
</evidence>
<dbReference type="Proteomes" id="UP000823604">
    <property type="component" value="Unassembled WGS sequence"/>
</dbReference>
<dbReference type="GO" id="GO:0005829">
    <property type="term" value="C:cytosol"/>
    <property type="evidence" value="ECO:0007669"/>
    <property type="project" value="TreeGrafter"/>
</dbReference>
<protein>
    <recommendedName>
        <fullName evidence="3 8">Dihydrofolate reductase</fullName>
        <ecNumber evidence="3 8">1.5.1.3</ecNumber>
    </recommendedName>
</protein>
<dbReference type="PANTHER" id="PTHR48069:SF3">
    <property type="entry name" value="DIHYDROFOLATE REDUCTASE"/>
    <property type="match status" value="1"/>
</dbReference>
<evidence type="ECO:0000313" key="12">
    <source>
        <dbReference type="Proteomes" id="UP000823604"/>
    </source>
</evidence>